<gene>
    <name evidence="11" type="ORF">IV203_010541</name>
</gene>
<dbReference type="PROSITE" id="PS50011">
    <property type="entry name" value="PROTEIN_KINASE_DOM"/>
    <property type="match status" value="1"/>
</dbReference>
<dbReference type="SMART" id="SM00591">
    <property type="entry name" value="RWD"/>
    <property type="match status" value="1"/>
</dbReference>
<dbReference type="Pfam" id="PF00069">
    <property type="entry name" value="Pkinase"/>
    <property type="match status" value="3"/>
</dbReference>
<dbReference type="PROSITE" id="PS00107">
    <property type="entry name" value="PROTEIN_KINASE_ATP"/>
    <property type="match status" value="1"/>
</dbReference>
<evidence type="ECO:0000259" key="9">
    <source>
        <dbReference type="PROSITE" id="PS50011"/>
    </source>
</evidence>
<keyword evidence="12" id="KW-1185">Reference proteome</keyword>
<dbReference type="GO" id="GO:0005524">
    <property type="term" value="F:ATP binding"/>
    <property type="evidence" value="ECO:0007669"/>
    <property type="project" value="UniProtKB-UniRule"/>
</dbReference>
<evidence type="ECO:0000256" key="7">
    <source>
        <dbReference type="PROSITE-ProRule" id="PRU10141"/>
    </source>
</evidence>
<proteinExistence type="inferred from homology"/>
<keyword evidence="5" id="KW-0652">Protein synthesis inhibitor</keyword>
<sequence length="1698" mass="188278">MSSPKGRFAALVDSSSDSEDSNNKSDDANDDDDDDENNDSMMVDRQQQEVDVPNYEDLSMQRTDEETVLTAIYGSDFVRQAGTWGQPKLSVKVRPPDLEPEHVGCSLVLSTTIPKKYPYVVPKISLEQVQGLSKESQTSLVAMLHDRARELAETGQVMVCDFVQIAEDFLLQHNVDPTLSAWDQERARKAKEQEQKKAVEKERKSKLGLLDINEDSEVLESTDRLILSPEHSKTTTHGGTRDGFQSVAMTDIEQELARQREALEEAKRRRAGNNGGTVLERKMLVEAGNTNQIVGDYDIDDDDFDDDDEDAAPVMHGSSRYQNDFIELGVLGAGGGGQVCLARNRLDRRQYAVKKVPLLSEKTKFGEAQNKKLLREVVTISRMSSSSHPNIVRYYQAWVEGEVGEEQNAIEEEELACDEADETRLPTGDLLSKDNTDSDEAEGGWFTTPPGRQNRSSFSSEDDDTSESSRSSSSWSDEETDGNGAFNLSDIGNDFGFNDQEYKDLFKKKPLKSLSKSNGGEDDWDESSVKVSSGSKHPILYIQMEYCPATIRHMIDEKELIKMTEADVWRLIRQIVEALKYIHAKGIIHRDLKPGNIFVDSSGNVKLGDFGLATKRLKKPQVTLTTNEHSEANDIYEAIEDLSALLGENSKLSESLMSVSADESLTGGVGTTFYRAPEQEGTTASSTNAYGIKADIYSLGVTIFEMFHPPFQTYMERATALGHLSSNDPSARFPSDFKATESAKTLISWCLERDAAKRPTAEQILKSDLLPRQIEVEQHYLEEALELLGNPQADGVFSQIIDALFKRPTNDLTEFTFDTDTAVKANTMGIDKRGPSPSEGLLRAIREIRTGSMDITLLSMSNLSLVAATSALNRSQNAMNNASGISVKGVLKRARSRTSGILAMVAASSAAVEGNLDFVLGRDPRLTVVTEKKIEAVFQAHGGVRLEPPLLRPSHHLSTNSQLSLLGPAEMISRRGTKVVLPEAMHISFARAVARGGQGASSLKRYAFSNVYHNGDSGGQPRENREASFDIVHDDPGINGTYLEAEVLLVAFQLMATVQPKAPSFSSYVFGAPPLWYLRLNNTKLSDAILDICGIKGEALRSECLRFMSELSAPGPSRLFDLLDGQKRKRSMSKAESGLKSSAERLEEFIAEAKSNHGLSSSSSNKFRDFLRDCSSLPTNIALAIATVKKTLENMSKAGDHQDETRSLRRFDDAARVIRHLERLLKLLNTIGFSSHSQETLAAPDHAISFPLFISLDLGMRQKRKQYHGGLIFQATAIPSNFFDQNRDRMTNENENFGIKVVEGGRYDEMCRKFRPPGNFGDAVFDMYTQSTIPKCCGLKVSIGRLVELMYLETALRQPVELSNTETAQGMDSIRNSLGHPLQDLPPPTQAIVASVHGLDSASIPHRFTVAAKLWASGLSCEYLAQSGLISSLLKQHREESQGIGTSDWNLEELCGVCAIMKIPFVVIVQPHLLKEKGMVRLRTILRDGGIPDNTEQLISVEMLAGTIRESSLDEDSGTDRIGPSSGQQQQNSNRETQAKTMDPTVECIYIQNDHFFDNERPVSKDFPNFKTVLKSMRGIAQRAESFVTNMATTDSVLPVFAVTDLNYWCLREFGTQLMKHSQQGCKGAVLETTNSYPTHKRSLKTLGAAIDSYMKREGCWQNDGKQHKRQEIMIFLYSKLDDQFDLVTLQCHSRRGK</sequence>
<reference evidence="11" key="1">
    <citation type="journal article" date="2021" name="Sci. Rep.">
        <title>Diploid genomic architecture of Nitzschia inconspicua, an elite biomass production diatom.</title>
        <authorList>
            <person name="Oliver A."/>
            <person name="Podell S."/>
            <person name="Pinowska A."/>
            <person name="Traller J.C."/>
            <person name="Smith S.R."/>
            <person name="McClure R."/>
            <person name="Beliaev A."/>
            <person name="Bohutskyi P."/>
            <person name="Hill E.A."/>
            <person name="Rabines A."/>
            <person name="Zheng H."/>
            <person name="Allen L.Z."/>
            <person name="Kuo A."/>
            <person name="Grigoriev I.V."/>
            <person name="Allen A.E."/>
            <person name="Hazlebeck D."/>
            <person name="Allen E.E."/>
        </authorList>
    </citation>
    <scope>NUCLEOTIDE SEQUENCE</scope>
    <source>
        <strain evidence="11">Hildebrandi</strain>
    </source>
</reference>
<dbReference type="InterPro" id="IPR000719">
    <property type="entry name" value="Prot_kinase_dom"/>
</dbReference>
<dbReference type="Proteomes" id="UP000693970">
    <property type="component" value="Unassembled WGS sequence"/>
</dbReference>
<organism evidence="11 12">
    <name type="scientific">Nitzschia inconspicua</name>
    <dbReference type="NCBI Taxonomy" id="303405"/>
    <lineage>
        <taxon>Eukaryota</taxon>
        <taxon>Sar</taxon>
        <taxon>Stramenopiles</taxon>
        <taxon>Ochrophyta</taxon>
        <taxon>Bacillariophyta</taxon>
        <taxon>Bacillariophyceae</taxon>
        <taxon>Bacillariophycidae</taxon>
        <taxon>Bacillariales</taxon>
        <taxon>Bacillariaceae</taxon>
        <taxon>Nitzschia</taxon>
    </lineage>
</organism>
<dbReference type="InterPro" id="IPR006575">
    <property type="entry name" value="RWD_dom"/>
</dbReference>
<dbReference type="CDD" id="cd23823">
    <property type="entry name" value="RWD_GCN2"/>
    <property type="match status" value="1"/>
</dbReference>
<reference evidence="11" key="2">
    <citation type="submission" date="2021-04" db="EMBL/GenBank/DDBJ databases">
        <authorList>
            <person name="Podell S."/>
        </authorList>
    </citation>
    <scope>NUCLEOTIDE SEQUENCE</scope>
    <source>
        <strain evidence="11">Hildebrandi</strain>
    </source>
</reference>
<dbReference type="InterPro" id="IPR008271">
    <property type="entry name" value="Ser/Thr_kinase_AS"/>
</dbReference>
<dbReference type="FunFam" id="3.10.110.10:FF:000050">
    <property type="entry name" value="eIF-2-alpha kinase GCN2"/>
    <property type="match status" value="1"/>
</dbReference>
<dbReference type="PROSITE" id="PS00108">
    <property type="entry name" value="PROTEIN_KINASE_ST"/>
    <property type="match status" value="1"/>
</dbReference>
<evidence type="ECO:0000256" key="5">
    <source>
        <dbReference type="ARBA" id="ARBA00023193"/>
    </source>
</evidence>
<keyword evidence="4 7" id="KW-0067">ATP-binding</keyword>
<evidence type="ECO:0000256" key="1">
    <source>
        <dbReference type="ARBA" id="ARBA00022679"/>
    </source>
</evidence>
<protein>
    <submittedName>
        <fullName evidence="11">Serine/threonine protein kinase</fullName>
    </submittedName>
</protein>
<evidence type="ECO:0000256" key="6">
    <source>
        <dbReference type="ARBA" id="ARBA00037982"/>
    </source>
</evidence>
<dbReference type="PANTHER" id="PTHR11042">
    <property type="entry name" value="EUKARYOTIC TRANSLATION INITIATION FACTOR 2-ALPHA KINASE EIF2-ALPHA KINASE -RELATED"/>
    <property type="match status" value="1"/>
</dbReference>
<keyword evidence="3 11" id="KW-0418">Kinase</keyword>
<keyword evidence="11" id="KW-0723">Serine/threonine-protein kinase</keyword>
<feature type="region of interest" description="Disordered" evidence="8">
    <location>
        <begin position="417"/>
        <end position="487"/>
    </location>
</feature>
<comment type="caution">
    <text evidence="11">The sequence shown here is derived from an EMBL/GenBank/DDBJ whole genome shotgun (WGS) entry which is preliminary data.</text>
</comment>
<feature type="binding site" evidence="7">
    <location>
        <position position="355"/>
    </location>
    <ligand>
        <name>ATP</name>
        <dbReference type="ChEBI" id="CHEBI:30616"/>
    </ligand>
</feature>
<dbReference type="GO" id="GO:0009893">
    <property type="term" value="P:positive regulation of metabolic process"/>
    <property type="evidence" value="ECO:0007669"/>
    <property type="project" value="UniProtKB-ARBA"/>
</dbReference>
<evidence type="ECO:0000313" key="11">
    <source>
        <dbReference type="EMBL" id="KAG7351181.1"/>
    </source>
</evidence>
<dbReference type="OrthoDB" id="6778822at2759"/>
<dbReference type="GO" id="GO:0005829">
    <property type="term" value="C:cytosol"/>
    <property type="evidence" value="ECO:0007669"/>
    <property type="project" value="TreeGrafter"/>
</dbReference>
<keyword evidence="1" id="KW-0808">Transferase</keyword>
<evidence type="ECO:0000256" key="3">
    <source>
        <dbReference type="ARBA" id="ARBA00022777"/>
    </source>
</evidence>
<accession>A0A9K3KXV8</accession>
<dbReference type="InterPro" id="IPR017441">
    <property type="entry name" value="Protein_kinase_ATP_BS"/>
</dbReference>
<feature type="domain" description="RWD" evidence="10">
    <location>
        <begin position="64"/>
        <end position="173"/>
    </location>
</feature>
<evidence type="ECO:0000256" key="8">
    <source>
        <dbReference type="SAM" id="MobiDB-lite"/>
    </source>
</evidence>
<dbReference type="EMBL" id="JAGRRH010000018">
    <property type="protein sequence ID" value="KAG7351181.1"/>
    <property type="molecule type" value="Genomic_DNA"/>
</dbReference>
<dbReference type="SMART" id="SM00220">
    <property type="entry name" value="S_TKc"/>
    <property type="match status" value="1"/>
</dbReference>
<feature type="region of interest" description="Disordered" evidence="8">
    <location>
        <begin position="1511"/>
        <end position="1539"/>
    </location>
</feature>
<comment type="similarity">
    <text evidence="6">Belongs to the protein kinase superfamily. Ser/Thr protein kinase family. GCN2 subfamily.</text>
</comment>
<dbReference type="GO" id="GO:0017148">
    <property type="term" value="P:negative regulation of translation"/>
    <property type="evidence" value="ECO:0007669"/>
    <property type="project" value="UniProtKB-KW"/>
</dbReference>
<feature type="compositionally biased region" description="Acidic residues" evidence="8">
    <location>
        <begin position="28"/>
        <end position="38"/>
    </location>
</feature>
<keyword evidence="2 7" id="KW-0547">Nucleotide-binding</keyword>
<evidence type="ECO:0000313" key="12">
    <source>
        <dbReference type="Proteomes" id="UP000693970"/>
    </source>
</evidence>
<feature type="domain" description="Protein kinase" evidence="9">
    <location>
        <begin position="325"/>
        <end position="770"/>
    </location>
</feature>
<evidence type="ECO:0000256" key="2">
    <source>
        <dbReference type="ARBA" id="ARBA00022741"/>
    </source>
</evidence>
<dbReference type="GO" id="GO:0004694">
    <property type="term" value="F:eukaryotic translation initiation factor 2alpha kinase activity"/>
    <property type="evidence" value="ECO:0007669"/>
    <property type="project" value="TreeGrafter"/>
</dbReference>
<dbReference type="PANTHER" id="PTHR11042:SF136">
    <property type="entry name" value="EIF-2-ALPHA KINASE GCN2"/>
    <property type="match status" value="1"/>
</dbReference>
<name>A0A9K3KXV8_9STRA</name>
<evidence type="ECO:0000259" key="10">
    <source>
        <dbReference type="PROSITE" id="PS50908"/>
    </source>
</evidence>
<dbReference type="PROSITE" id="PS50908">
    <property type="entry name" value="RWD"/>
    <property type="match status" value="1"/>
</dbReference>
<dbReference type="Pfam" id="PF05773">
    <property type="entry name" value="RWD"/>
    <property type="match status" value="1"/>
</dbReference>
<evidence type="ECO:0000256" key="4">
    <source>
        <dbReference type="ARBA" id="ARBA00022840"/>
    </source>
</evidence>
<feature type="region of interest" description="Disordered" evidence="8">
    <location>
        <begin position="1"/>
        <end position="57"/>
    </location>
</feature>
<dbReference type="InterPro" id="IPR050339">
    <property type="entry name" value="CC_SR_Kinase"/>
</dbReference>
<dbReference type="GO" id="GO:0005634">
    <property type="term" value="C:nucleus"/>
    <property type="evidence" value="ECO:0007669"/>
    <property type="project" value="TreeGrafter"/>
</dbReference>